<proteinExistence type="predicted"/>
<evidence type="ECO:0000256" key="1">
    <source>
        <dbReference type="SAM" id="MobiDB-lite"/>
    </source>
</evidence>
<gene>
    <name evidence="2" type="ORF">C8035_v002745</name>
</gene>
<dbReference type="AlphaFoldDB" id="A0A4R8PXE1"/>
<reference evidence="2 3" key="1">
    <citation type="submission" date="2018-11" db="EMBL/GenBank/DDBJ databases">
        <title>Genome sequence and assembly of Colletotrichum spinosum.</title>
        <authorList>
            <person name="Gan P."/>
            <person name="Shirasu K."/>
        </authorList>
    </citation>
    <scope>NUCLEOTIDE SEQUENCE [LARGE SCALE GENOMIC DNA]</scope>
    <source>
        <strain evidence="2 3">CBS 515.97</strain>
    </source>
</reference>
<protein>
    <submittedName>
        <fullName evidence="2">Uncharacterized protein</fullName>
    </submittedName>
</protein>
<dbReference type="EMBL" id="QAPG01000127">
    <property type="protein sequence ID" value="TDZ30552.1"/>
    <property type="molecule type" value="Genomic_DNA"/>
</dbReference>
<feature type="region of interest" description="Disordered" evidence="1">
    <location>
        <begin position="67"/>
        <end position="88"/>
    </location>
</feature>
<dbReference type="Proteomes" id="UP000295083">
    <property type="component" value="Unassembled WGS sequence"/>
</dbReference>
<comment type="caution">
    <text evidence="2">The sequence shown here is derived from an EMBL/GenBank/DDBJ whole genome shotgun (WGS) entry which is preliminary data.</text>
</comment>
<organism evidence="2 3">
    <name type="scientific">Colletotrichum spinosum</name>
    <dbReference type="NCBI Taxonomy" id="1347390"/>
    <lineage>
        <taxon>Eukaryota</taxon>
        <taxon>Fungi</taxon>
        <taxon>Dikarya</taxon>
        <taxon>Ascomycota</taxon>
        <taxon>Pezizomycotina</taxon>
        <taxon>Sordariomycetes</taxon>
        <taxon>Hypocreomycetidae</taxon>
        <taxon>Glomerellales</taxon>
        <taxon>Glomerellaceae</taxon>
        <taxon>Colletotrichum</taxon>
        <taxon>Colletotrichum orbiculare species complex</taxon>
    </lineage>
</organism>
<accession>A0A4R8PXE1</accession>
<keyword evidence="3" id="KW-1185">Reference proteome</keyword>
<sequence length="88" mass="9547">MLRILVALIESQVSHWEPSRPPSSIPGARYQVDGTERRTNPSPGMPFAVNVDDSCAGVEDLGKMTLVSVPRNPDSSRDITLSVLESDP</sequence>
<feature type="region of interest" description="Disordered" evidence="1">
    <location>
        <begin position="16"/>
        <end position="46"/>
    </location>
</feature>
<evidence type="ECO:0000313" key="3">
    <source>
        <dbReference type="Proteomes" id="UP000295083"/>
    </source>
</evidence>
<evidence type="ECO:0000313" key="2">
    <source>
        <dbReference type="EMBL" id="TDZ30552.1"/>
    </source>
</evidence>
<name>A0A4R8PXE1_9PEZI</name>